<name>A0A7S4G320_9EUGL</name>
<dbReference type="EMBL" id="HBJA01101201">
    <property type="protein sequence ID" value="CAE0823662.1"/>
    <property type="molecule type" value="Transcribed_RNA"/>
</dbReference>
<organism evidence="2">
    <name type="scientific">Eutreptiella gymnastica</name>
    <dbReference type="NCBI Taxonomy" id="73025"/>
    <lineage>
        <taxon>Eukaryota</taxon>
        <taxon>Discoba</taxon>
        <taxon>Euglenozoa</taxon>
        <taxon>Euglenida</taxon>
        <taxon>Spirocuta</taxon>
        <taxon>Euglenophyceae</taxon>
        <taxon>Eutreptiales</taxon>
        <taxon>Eutreptiaceae</taxon>
        <taxon>Eutreptiella</taxon>
    </lineage>
</organism>
<keyword evidence="1" id="KW-0472">Membrane</keyword>
<evidence type="ECO:0000256" key="1">
    <source>
        <dbReference type="SAM" id="Phobius"/>
    </source>
</evidence>
<dbReference type="AlphaFoldDB" id="A0A7S4G320"/>
<proteinExistence type="predicted"/>
<evidence type="ECO:0000313" key="2">
    <source>
        <dbReference type="EMBL" id="CAE0823662.1"/>
    </source>
</evidence>
<keyword evidence="1" id="KW-1133">Transmembrane helix</keyword>
<gene>
    <name evidence="2" type="ORF">EGYM00163_LOCUS34865</name>
</gene>
<feature type="transmembrane region" description="Helical" evidence="1">
    <location>
        <begin position="16"/>
        <end position="40"/>
    </location>
</feature>
<reference evidence="2" key="1">
    <citation type="submission" date="2021-01" db="EMBL/GenBank/DDBJ databases">
        <authorList>
            <person name="Corre E."/>
            <person name="Pelletier E."/>
            <person name="Niang G."/>
            <person name="Scheremetjew M."/>
            <person name="Finn R."/>
            <person name="Kale V."/>
            <person name="Holt S."/>
            <person name="Cochrane G."/>
            <person name="Meng A."/>
            <person name="Brown T."/>
            <person name="Cohen L."/>
        </authorList>
    </citation>
    <scope>NUCLEOTIDE SEQUENCE</scope>
    <source>
        <strain evidence="2">CCMP1594</strain>
    </source>
</reference>
<accession>A0A7S4G320</accession>
<sequence length="120" mass="13087">MVNMLSNVGFSNGLPFVTSSFCTSLMAMQVGGMLVIVFLWDPFRQSCTNFFNRKASIVKAIFAVDACCCPERFFSSKTLRSLEGQPLPPPQVSTCLAIHANIPRSAHWPNNSSLGSEPSP</sequence>
<protein>
    <submittedName>
        <fullName evidence="2">Uncharacterized protein</fullName>
    </submittedName>
</protein>
<keyword evidence="1" id="KW-0812">Transmembrane</keyword>